<evidence type="ECO:0000313" key="3">
    <source>
        <dbReference type="Proteomes" id="UP000516437"/>
    </source>
</evidence>
<proteinExistence type="predicted"/>
<gene>
    <name evidence="2" type="ORF">CJ030_MR7G016939</name>
</gene>
<dbReference type="InterPro" id="IPR026960">
    <property type="entry name" value="RVT-Znf"/>
</dbReference>
<dbReference type="OrthoDB" id="1741227at2759"/>
<sequence length="219" mass="25832">MEERFWKKLLKSKIQDQLKLMLWKLASNSLLVRGKMGFLRTNSEDVLNHCLIYNIETESVEHLFLQCKISQILWQHGPWPLNIEVYAQLNIEDWFHIILNPKQSLGLPDSQYQNFILFVALLLDGVWFLRNKVVHNEGNPEPTIRIHDLQRRCAEHTFTWVAHTATVSNSWQPPWCEMEPSDLSSADVTTLWKIMDDHPRWSLTWIPRSQNQLAHLIAK</sequence>
<reference evidence="2 3" key="1">
    <citation type="journal article" date="2019" name="Plant Biotechnol. J.">
        <title>The red bayberry genome and genetic basis of sex determination.</title>
        <authorList>
            <person name="Jia H.M."/>
            <person name="Jia H.J."/>
            <person name="Cai Q.L."/>
            <person name="Wang Y."/>
            <person name="Zhao H.B."/>
            <person name="Yang W.F."/>
            <person name="Wang G.Y."/>
            <person name="Li Y.H."/>
            <person name="Zhan D.L."/>
            <person name="Shen Y.T."/>
            <person name="Niu Q.F."/>
            <person name="Chang L."/>
            <person name="Qiu J."/>
            <person name="Zhao L."/>
            <person name="Xie H.B."/>
            <person name="Fu W.Y."/>
            <person name="Jin J."/>
            <person name="Li X.W."/>
            <person name="Jiao Y."/>
            <person name="Zhou C.C."/>
            <person name="Tu T."/>
            <person name="Chai C.Y."/>
            <person name="Gao J.L."/>
            <person name="Fan L.J."/>
            <person name="van de Weg E."/>
            <person name="Wang J.Y."/>
            <person name="Gao Z.S."/>
        </authorList>
    </citation>
    <scope>NUCLEOTIDE SEQUENCE [LARGE SCALE GENOMIC DNA]</scope>
    <source>
        <tissue evidence="2">Leaves</tissue>
    </source>
</reference>
<keyword evidence="3" id="KW-1185">Reference proteome</keyword>
<protein>
    <recommendedName>
        <fullName evidence="1">Reverse transcriptase zinc-binding domain-containing protein</fullName>
    </recommendedName>
</protein>
<comment type="caution">
    <text evidence="2">The sequence shown here is derived from an EMBL/GenBank/DDBJ whole genome shotgun (WGS) entry which is preliminary data.</text>
</comment>
<evidence type="ECO:0000313" key="2">
    <source>
        <dbReference type="EMBL" id="KAB1205959.1"/>
    </source>
</evidence>
<name>A0A6A1UZY6_9ROSI</name>
<dbReference type="AlphaFoldDB" id="A0A6A1UZY6"/>
<dbReference type="Pfam" id="PF13966">
    <property type="entry name" value="zf-RVT"/>
    <property type="match status" value="1"/>
</dbReference>
<dbReference type="EMBL" id="RXIC02000025">
    <property type="protein sequence ID" value="KAB1205959.1"/>
    <property type="molecule type" value="Genomic_DNA"/>
</dbReference>
<dbReference type="Proteomes" id="UP000516437">
    <property type="component" value="Chromosome 7"/>
</dbReference>
<evidence type="ECO:0000259" key="1">
    <source>
        <dbReference type="Pfam" id="PF13966"/>
    </source>
</evidence>
<accession>A0A6A1UZY6</accession>
<feature type="domain" description="Reverse transcriptase zinc-binding" evidence="1">
    <location>
        <begin position="4"/>
        <end position="74"/>
    </location>
</feature>
<organism evidence="2 3">
    <name type="scientific">Morella rubra</name>
    <name type="common">Chinese bayberry</name>
    <dbReference type="NCBI Taxonomy" id="262757"/>
    <lineage>
        <taxon>Eukaryota</taxon>
        <taxon>Viridiplantae</taxon>
        <taxon>Streptophyta</taxon>
        <taxon>Embryophyta</taxon>
        <taxon>Tracheophyta</taxon>
        <taxon>Spermatophyta</taxon>
        <taxon>Magnoliopsida</taxon>
        <taxon>eudicotyledons</taxon>
        <taxon>Gunneridae</taxon>
        <taxon>Pentapetalae</taxon>
        <taxon>rosids</taxon>
        <taxon>fabids</taxon>
        <taxon>Fagales</taxon>
        <taxon>Myricaceae</taxon>
        <taxon>Morella</taxon>
    </lineage>
</organism>